<evidence type="ECO:0000256" key="1">
    <source>
        <dbReference type="SAM" id="MobiDB-lite"/>
    </source>
</evidence>
<feature type="region of interest" description="Disordered" evidence="1">
    <location>
        <begin position="972"/>
        <end position="1054"/>
    </location>
</feature>
<dbReference type="EMBL" id="CP144754">
    <property type="protein sequence ID" value="WVZ99267.1"/>
    <property type="molecule type" value="Genomic_DNA"/>
</dbReference>
<feature type="region of interest" description="Disordered" evidence="1">
    <location>
        <begin position="157"/>
        <end position="179"/>
    </location>
</feature>
<dbReference type="AlphaFoldDB" id="A0AAQ3XJP8"/>
<feature type="compositionally biased region" description="Polar residues" evidence="1">
    <location>
        <begin position="748"/>
        <end position="766"/>
    </location>
</feature>
<gene>
    <name evidence="2" type="ORF">U9M48_044595</name>
</gene>
<name>A0AAQ3XJP8_PASNO</name>
<dbReference type="PANTHER" id="PTHR36892">
    <property type="entry name" value="OS01G0201800 PROTEIN"/>
    <property type="match status" value="1"/>
</dbReference>
<reference evidence="2 3" key="1">
    <citation type="submission" date="2024-02" db="EMBL/GenBank/DDBJ databases">
        <title>High-quality chromosome-scale genome assembly of Pensacola bahiagrass (Paspalum notatum Flugge var. saurae).</title>
        <authorList>
            <person name="Vega J.M."/>
            <person name="Podio M."/>
            <person name="Orjuela J."/>
            <person name="Siena L.A."/>
            <person name="Pessino S.C."/>
            <person name="Combes M.C."/>
            <person name="Mariac C."/>
            <person name="Albertini E."/>
            <person name="Pupilli F."/>
            <person name="Ortiz J.P.A."/>
            <person name="Leblanc O."/>
        </authorList>
    </citation>
    <scope>NUCLEOTIDE SEQUENCE [LARGE SCALE GENOMIC DNA]</scope>
    <source>
        <strain evidence="2">R1</strain>
        <tissue evidence="2">Leaf</tissue>
    </source>
</reference>
<feature type="compositionally biased region" description="Polar residues" evidence="1">
    <location>
        <begin position="266"/>
        <end position="278"/>
    </location>
</feature>
<evidence type="ECO:0000313" key="2">
    <source>
        <dbReference type="EMBL" id="WVZ99267.1"/>
    </source>
</evidence>
<feature type="region of interest" description="Disordered" evidence="1">
    <location>
        <begin position="748"/>
        <end position="786"/>
    </location>
</feature>
<evidence type="ECO:0000313" key="3">
    <source>
        <dbReference type="Proteomes" id="UP001341281"/>
    </source>
</evidence>
<protein>
    <submittedName>
        <fullName evidence="2">Uncharacterized protein</fullName>
    </submittedName>
</protein>
<feature type="compositionally biased region" description="Basic and acidic residues" evidence="1">
    <location>
        <begin position="770"/>
        <end position="781"/>
    </location>
</feature>
<keyword evidence="3" id="KW-1185">Reference proteome</keyword>
<feature type="region of interest" description="Disordered" evidence="1">
    <location>
        <begin position="87"/>
        <end position="109"/>
    </location>
</feature>
<proteinExistence type="predicted"/>
<dbReference type="PANTHER" id="PTHR36892:SF1">
    <property type="entry name" value="OS05G0518200 PROTEIN"/>
    <property type="match status" value="1"/>
</dbReference>
<feature type="region of interest" description="Disordered" evidence="1">
    <location>
        <begin position="259"/>
        <end position="288"/>
    </location>
</feature>
<organism evidence="2 3">
    <name type="scientific">Paspalum notatum var. saurae</name>
    <dbReference type="NCBI Taxonomy" id="547442"/>
    <lineage>
        <taxon>Eukaryota</taxon>
        <taxon>Viridiplantae</taxon>
        <taxon>Streptophyta</taxon>
        <taxon>Embryophyta</taxon>
        <taxon>Tracheophyta</taxon>
        <taxon>Spermatophyta</taxon>
        <taxon>Magnoliopsida</taxon>
        <taxon>Liliopsida</taxon>
        <taxon>Poales</taxon>
        <taxon>Poaceae</taxon>
        <taxon>PACMAD clade</taxon>
        <taxon>Panicoideae</taxon>
        <taxon>Andropogonodae</taxon>
        <taxon>Paspaleae</taxon>
        <taxon>Paspalinae</taxon>
        <taxon>Paspalum</taxon>
    </lineage>
</organism>
<dbReference type="Proteomes" id="UP001341281">
    <property type="component" value="Chromosome 10"/>
</dbReference>
<feature type="compositionally biased region" description="Basic and acidic residues" evidence="1">
    <location>
        <begin position="981"/>
        <end position="1012"/>
    </location>
</feature>
<sequence length="1054" mass="114528">MAAAAGAPFSIREYAARARPVGGAGGWPFGGEGGALPPVEVRRFRWWEDEAAAADEEEVERRMAAKRRKRSVAELFAAVPRVARGNNGCGKGKGKAGKRKLGKDNKGKPGLAVVGVKVASKGSKTEKKKKVPAGIYVKVKDKSNGVKATSIGISQSFQHSIRKRKPKNNISKQKGNHEVSILLDKKSKKGKRKSVLDRYKKAIVNSVQAQSICKTQPKARFNSVLDSTDIRFKLNSSCKPKHATFSDGTDTFRWTARVSEDDREQTQSAQISQRSTQESPHHHNTDEQQLAYQQADAMSGAVENASSLSENVVSASAGVYRTVPLTKPKDRTMPSTSVDLNQCIETSNSSNCMNSISLACLSSKAACQNFNGVGSCLDGYNGLNVESLGEQNHMISQASFNPVSLAAKAISADRSLLSQPSSSSLYDTSRSTLRESLVTSYQLGRVRPQLLRSGKDVVRSINSSTGSNKSAGAQATDCVSACRNVHFSDDYVGLPINSRGEFIKVHPGGTPNSVDTFKRQILGENSSCPSAFPTIFTHSACTDRVNLRSPSHHAQQICTVDQSVFHADPRFTPIAPTTYGTDFGQLPNSERTKNHHYTIPSNKYPCTTNQQKLSVECFCSGCMGHLNPQHKLLGMQNFCLSQNRGQSTHHNAETTMRLMGKTVALGTSAVQCRGLNEDTTYSSKQARAEDQFFQGSRTKVFPQLFRGGLVDPASSCKISDGDRQTPGKPSHFSFVPAAESSLVLDTSSLKSNGHSQQPELATTNSLYAHPGDRSNEGEGGHRQPVMANQVQGNDDNLLLGSMQSRPTQTIAPESSFNTRNRVQNFMEQRPAPYQSGWLTQQLSNMSQRTPASSFASGYAVQKTPGSTTQTKFTSLRPLPPSVIPSHVYSAYYAPPPLGSVTSFHPSAPVPCQPSNSIAPGNAMFEDESMRWAMIGSMPEGLEHLRNCKRPREQDGALLTLPKKPCTAARREVNMPPFPADKGVEFRGSRPDAQPRDMAEPEADLRLGNREPHPTWSDAVNTMRPVNVKPAAERELQPSGSSAYQENAAWRLHGG</sequence>
<feature type="compositionally biased region" description="Basic residues" evidence="1">
    <location>
        <begin position="92"/>
        <end position="101"/>
    </location>
</feature>
<accession>A0AAQ3XJP8</accession>